<dbReference type="STRING" id="489703.SAMN04488038_104174"/>
<reference evidence="1 2" key="1">
    <citation type="submission" date="2016-10" db="EMBL/GenBank/DDBJ databases">
        <authorList>
            <person name="de Groot N.N."/>
        </authorList>
    </citation>
    <scope>NUCLEOTIDE SEQUENCE [LARGE SCALE GENOMIC DNA]</scope>
    <source>
        <strain evidence="1 2">DSM 25927</strain>
    </source>
</reference>
<keyword evidence="2" id="KW-1185">Reference proteome</keyword>
<dbReference type="GO" id="GO:0003677">
    <property type="term" value="F:DNA binding"/>
    <property type="evidence" value="ECO:0007669"/>
    <property type="project" value="InterPro"/>
</dbReference>
<organism evidence="1 2">
    <name type="scientific">Solimonas aquatica</name>
    <dbReference type="NCBI Taxonomy" id="489703"/>
    <lineage>
        <taxon>Bacteria</taxon>
        <taxon>Pseudomonadati</taxon>
        <taxon>Pseudomonadota</taxon>
        <taxon>Gammaproteobacteria</taxon>
        <taxon>Nevskiales</taxon>
        <taxon>Nevskiaceae</taxon>
        <taxon>Solimonas</taxon>
    </lineage>
</organism>
<proteinExistence type="predicted"/>
<sequence length="95" mass="10519">MRVPITNTQDLGLLIRAARKAGKIRMDDLPTAGPVFVRHVERGKETAQIGHVLRLLDELGIRLAADVPDNVEAVLNRLRQEDAKSGTASVRENKR</sequence>
<evidence type="ECO:0000313" key="2">
    <source>
        <dbReference type="Proteomes" id="UP000199233"/>
    </source>
</evidence>
<dbReference type="EMBL" id="FOFS01000004">
    <property type="protein sequence ID" value="SEQ17193.1"/>
    <property type="molecule type" value="Genomic_DNA"/>
</dbReference>
<dbReference type="InterPro" id="IPR010982">
    <property type="entry name" value="Lambda_DNA-bd_dom_sf"/>
</dbReference>
<evidence type="ECO:0000313" key="1">
    <source>
        <dbReference type="EMBL" id="SEQ17193.1"/>
    </source>
</evidence>
<name>A0A1H9DWC5_9GAMM</name>
<gene>
    <name evidence="1" type="ORF">SAMN04488038_104174</name>
</gene>
<dbReference type="Proteomes" id="UP000199233">
    <property type="component" value="Unassembled WGS sequence"/>
</dbReference>
<dbReference type="Gene3D" id="1.10.260.40">
    <property type="entry name" value="lambda repressor-like DNA-binding domains"/>
    <property type="match status" value="1"/>
</dbReference>
<protein>
    <submittedName>
        <fullName evidence="1">Uncharacterized protein</fullName>
    </submittedName>
</protein>
<dbReference type="AlphaFoldDB" id="A0A1H9DWC5"/>
<accession>A0A1H9DWC5</accession>